<evidence type="ECO:0000313" key="2">
    <source>
        <dbReference type="EMBL" id="KDO35644.1"/>
    </source>
</evidence>
<evidence type="ECO:0008006" key="4">
    <source>
        <dbReference type="Google" id="ProtNLM"/>
    </source>
</evidence>
<keyword evidence="3" id="KW-1185">Reference proteome</keyword>
<dbReference type="VEuPathDB" id="FungiDB:SPRG_18808"/>
<dbReference type="GeneID" id="24140305"/>
<dbReference type="SUPFAM" id="SSF47072">
    <property type="entry name" value="Cysteine alpha-hairpin motif"/>
    <property type="match status" value="1"/>
</dbReference>
<dbReference type="InterPro" id="IPR027179">
    <property type="entry name" value="CMC4"/>
</dbReference>
<gene>
    <name evidence="2" type="ORF">SPRG_18808</name>
</gene>
<dbReference type="STRING" id="695850.A0A067CY63"/>
<feature type="compositionally biased region" description="Acidic residues" evidence="1">
    <location>
        <begin position="156"/>
        <end position="165"/>
    </location>
</feature>
<dbReference type="OrthoDB" id="76487at2759"/>
<protein>
    <recommendedName>
        <fullName evidence="4">Myb-like domain-containing protein</fullName>
    </recommendedName>
</protein>
<dbReference type="Gene3D" id="1.10.287.1130">
    <property type="entry name" value="CytochromE C oxidase copper chaperone"/>
    <property type="match status" value="1"/>
</dbReference>
<accession>A0A067CY63</accession>
<dbReference type="RefSeq" id="XP_012194025.1">
    <property type="nucleotide sequence ID" value="XM_012338635.1"/>
</dbReference>
<organism evidence="2 3">
    <name type="scientific">Saprolegnia parasitica (strain CBS 223.65)</name>
    <dbReference type="NCBI Taxonomy" id="695850"/>
    <lineage>
        <taxon>Eukaryota</taxon>
        <taxon>Sar</taxon>
        <taxon>Stramenopiles</taxon>
        <taxon>Oomycota</taxon>
        <taxon>Saprolegniomycetes</taxon>
        <taxon>Saprolegniales</taxon>
        <taxon>Saprolegniaceae</taxon>
        <taxon>Saprolegnia</taxon>
    </lineage>
</organism>
<dbReference type="OMA" id="NDLFADY"/>
<dbReference type="InterPro" id="IPR009069">
    <property type="entry name" value="Cys_alpha_HP_mot_SF"/>
</dbReference>
<dbReference type="PANTHER" id="PTHR45023:SF4">
    <property type="entry name" value="GLYCINE-RICH PROTEIN-RELATED"/>
    <property type="match status" value="1"/>
</dbReference>
<evidence type="ECO:0000313" key="3">
    <source>
        <dbReference type="Proteomes" id="UP000030745"/>
    </source>
</evidence>
<feature type="compositionally biased region" description="Basic and acidic residues" evidence="1">
    <location>
        <begin position="142"/>
        <end position="155"/>
    </location>
</feature>
<dbReference type="EMBL" id="KK583189">
    <property type="protein sequence ID" value="KDO35644.1"/>
    <property type="molecule type" value="Genomic_DNA"/>
</dbReference>
<evidence type="ECO:0000256" key="1">
    <source>
        <dbReference type="SAM" id="MobiDB-lite"/>
    </source>
</evidence>
<sequence length="304" mass="34340">MGKGTKWSSAEDVQLARSWVHVAEDDSVKGEDASTDTFWANVHTHWTAGSSSARTQQAIKNRWSILNRLSHKFADCVDQVQSCSTERKTDDEYLKDARALHVSLEHEPFQYEKTWLELRGCKKWRYGKASHSKVLSGQESSDTNREQEDASNEHDEGSDDQEDVATEAQRHKQAKRKADTEPSLVRAVESLARAHDVQNDLFADYVLLQLALQTHTADDANILGQLKANRPKMDEVHKGTRGDANVNWDALFQASCQKKACAIQWCLARNNYQEKRCKLELDAYKACCAQVKTDHLAALEHEGA</sequence>
<reference evidence="2 3" key="1">
    <citation type="journal article" date="2013" name="PLoS Genet.">
        <title>Distinctive expansion of potential virulence genes in the genome of the oomycete fish pathogen Saprolegnia parasitica.</title>
        <authorList>
            <person name="Jiang R.H."/>
            <person name="de Bruijn I."/>
            <person name="Haas B.J."/>
            <person name="Belmonte R."/>
            <person name="Lobach L."/>
            <person name="Christie J."/>
            <person name="van den Ackerveken G."/>
            <person name="Bottin A."/>
            <person name="Bulone V."/>
            <person name="Diaz-Moreno S.M."/>
            <person name="Dumas B."/>
            <person name="Fan L."/>
            <person name="Gaulin E."/>
            <person name="Govers F."/>
            <person name="Grenville-Briggs L.J."/>
            <person name="Horner N.R."/>
            <person name="Levin J.Z."/>
            <person name="Mammella M."/>
            <person name="Meijer H.J."/>
            <person name="Morris P."/>
            <person name="Nusbaum C."/>
            <person name="Oome S."/>
            <person name="Phillips A.J."/>
            <person name="van Rooyen D."/>
            <person name="Rzeszutek E."/>
            <person name="Saraiva M."/>
            <person name="Secombes C.J."/>
            <person name="Seidl M.F."/>
            <person name="Snel B."/>
            <person name="Stassen J.H."/>
            <person name="Sykes S."/>
            <person name="Tripathy S."/>
            <person name="van den Berg H."/>
            <person name="Vega-Arreguin J.C."/>
            <person name="Wawra S."/>
            <person name="Young S.K."/>
            <person name="Zeng Q."/>
            <person name="Dieguez-Uribeondo J."/>
            <person name="Russ C."/>
            <person name="Tyler B.M."/>
            <person name="van West P."/>
        </authorList>
    </citation>
    <scope>NUCLEOTIDE SEQUENCE [LARGE SCALE GENOMIC DNA]</scope>
    <source>
        <strain evidence="2 3">CBS 223.65</strain>
    </source>
</reference>
<proteinExistence type="predicted"/>
<feature type="region of interest" description="Disordered" evidence="1">
    <location>
        <begin position="132"/>
        <end position="182"/>
    </location>
</feature>
<dbReference type="PANTHER" id="PTHR45023">
    <property type="match status" value="1"/>
</dbReference>
<dbReference type="KEGG" id="spar:SPRG_18808"/>
<dbReference type="Pfam" id="PF08991">
    <property type="entry name" value="CMC4"/>
    <property type="match status" value="1"/>
</dbReference>
<name>A0A067CY63_SAPPC</name>
<dbReference type="AlphaFoldDB" id="A0A067CY63"/>
<dbReference type="Proteomes" id="UP000030745">
    <property type="component" value="Unassembled WGS sequence"/>
</dbReference>